<organism evidence="15 16">
    <name type="scientific">Rhodococcus tukisamuensis</name>
    <dbReference type="NCBI Taxonomy" id="168276"/>
    <lineage>
        <taxon>Bacteria</taxon>
        <taxon>Bacillati</taxon>
        <taxon>Actinomycetota</taxon>
        <taxon>Actinomycetes</taxon>
        <taxon>Mycobacteriales</taxon>
        <taxon>Nocardiaceae</taxon>
        <taxon>Rhodococcus</taxon>
    </lineage>
</organism>
<dbReference type="GO" id="GO:0015421">
    <property type="term" value="F:ABC-type oligopeptide transporter activity"/>
    <property type="evidence" value="ECO:0007669"/>
    <property type="project" value="TreeGrafter"/>
</dbReference>
<feature type="transmembrane region" description="Helical" evidence="12">
    <location>
        <begin position="240"/>
        <end position="266"/>
    </location>
</feature>
<evidence type="ECO:0000259" key="13">
    <source>
        <dbReference type="PROSITE" id="PS50893"/>
    </source>
</evidence>
<dbReference type="PANTHER" id="PTHR43394:SF1">
    <property type="entry name" value="ATP-BINDING CASSETTE SUB-FAMILY B MEMBER 10, MITOCHONDRIAL"/>
    <property type="match status" value="1"/>
</dbReference>
<keyword evidence="4" id="KW-0547">Nucleotide-binding</keyword>
<comment type="function">
    <text evidence="8">ABC transporter involved in fatty acid import. Transmembrane domains (TMD) form a pore in the membrane and the ATP-binding domain (NBD) is responsible for energy generation.</text>
</comment>
<dbReference type="GO" id="GO:0016887">
    <property type="term" value="F:ATP hydrolysis activity"/>
    <property type="evidence" value="ECO:0007669"/>
    <property type="project" value="InterPro"/>
</dbReference>
<evidence type="ECO:0000256" key="7">
    <source>
        <dbReference type="ARBA" id="ARBA00023136"/>
    </source>
</evidence>
<evidence type="ECO:0000256" key="12">
    <source>
        <dbReference type="SAM" id="Phobius"/>
    </source>
</evidence>
<dbReference type="InterPro" id="IPR039421">
    <property type="entry name" value="Type_1_exporter"/>
</dbReference>
<keyword evidence="7 12" id="KW-0472">Membrane</keyword>
<dbReference type="Gene3D" id="3.40.50.300">
    <property type="entry name" value="P-loop containing nucleotide triphosphate hydrolases"/>
    <property type="match status" value="1"/>
</dbReference>
<feature type="compositionally biased region" description="Pro residues" evidence="11">
    <location>
        <begin position="104"/>
        <end position="122"/>
    </location>
</feature>
<dbReference type="GO" id="GO:0005886">
    <property type="term" value="C:plasma membrane"/>
    <property type="evidence" value="ECO:0007669"/>
    <property type="project" value="UniProtKB-SubCell"/>
</dbReference>
<feature type="domain" description="ABC transporter" evidence="13">
    <location>
        <begin position="517"/>
        <end position="751"/>
    </location>
</feature>
<dbReference type="STRING" id="168276.SAMN05444580_101280"/>
<dbReference type="Pfam" id="PF00664">
    <property type="entry name" value="ABC_membrane"/>
    <property type="match status" value="1"/>
</dbReference>
<proteinExistence type="inferred from homology"/>
<dbReference type="FunFam" id="3.40.50.300:FF:000287">
    <property type="entry name" value="Multidrug ABC transporter ATP-binding protein"/>
    <property type="match status" value="1"/>
</dbReference>
<keyword evidence="2" id="KW-0813">Transport</keyword>
<dbReference type="InterPro" id="IPR003593">
    <property type="entry name" value="AAA+_ATPase"/>
</dbReference>
<dbReference type="InterPro" id="IPR011527">
    <property type="entry name" value="ABC1_TM_dom"/>
</dbReference>
<dbReference type="Pfam" id="PF00005">
    <property type="entry name" value="ABC_tran"/>
    <property type="match status" value="1"/>
</dbReference>
<dbReference type="InterPro" id="IPR003439">
    <property type="entry name" value="ABC_transporter-like_ATP-bd"/>
</dbReference>
<evidence type="ECO:0000256" key="4">
    <source>
        <dbReference type="ARBA" id="ARBA00022741"/>
    </source>
</evidence>
<feature type="transmembrane region" description="Helical" evidence="12">
    <location>
        <begin position="157"/>
        <end position="175"/>
    </location>
</feature>
<comment type="subcellular location">
    <subcellularLocation>
        <location evidence="1">Cell membrane</location>
        <topology evidence="1">Multi-pass membrane protein</topology>
    </subcellularLocation>
</comment>
<evidence type="ECO:0000256" key="9">
    <source>
        <dbReference type="ARBA" id="ARBA00061644"/>
    </source>
</evidence>
<sequence length="758" mass="81173">MTTGGDDSTGRGGGWFNPGGTDWFTINRDYDDAVTAQIPRYTETPPASGPAPFRGTPPTPAVPGTPPTPGTPPAASTPPNPAIQGGPPADDAPTEVFPAVSASGPPPPPDPPAAAPTEPPAQSPRGPMGMATGPSAKAMNFLPSAKRLLRRLAPHRFAVAVVIAMATASVVLSVIGPKILGHATNIIFDGIVGRQLPAGLTKDQAVEGLRAQGQDTFADMVSSMNVVPGTGIDFTAMGQVLALVLGLYVLSSLFAWVQAYLLNIIVQGTIKRLRAEVEDKIHRLPLRYFDTNPRGDLLSRVTNDIDNVAQTLNQVISQMLMSLLSVIGILAMMLWISPLLALVAVLTVPLSLLVTTQIAKRSQKHFVAQWKTTGALNAQIEETFTGHELVKVFGRQREVQADFDEKNQELYKSAFGAQFISGLVMPAIMFLGNLNYVAVAVIGGMKVASGSMSLGDVQAFIQYSRQFTQPLTQIASMANLMQSGVASAERVFALLDEEEQSADPKPARSPAVARGHVEFQKVSFRYKEEQPLIEGLSLTAQPGHMVAIVGPTGAGKTTLVNLIMRFYEVDSGRILLDGTDIAQMTRDDLRSRVGMVLQDTWLFGGTIRENIAYGRPGATDAQIAEAARLSHVDKFVHTLPDGYDTVIDAEGNNVSAGEKQLITIARAFIAQPSILILDEATSSVDTRTELLVQHATAALRSDRTSFVIAHRLSTIRDAHLIVVMEDGHIVEQGTHEDLLARRGAYFDLYNSQFVGAAV</sequence>
<feature type="region of interest" description="Disordered" evidence="11">
    <location>
        <begin position="1"/>
        <end position="135"/>
    </location>
</feature>
<feature type="transmembrane region" description="Helical" evidence="12">
    <location>
        <begin position="419"/>
        <end position="442"/>
    </location>
</feature>
<evidence type="ECO:0000256" key="10">
    <source>
        <dbReference type="ARBA" id="ARBA00071747"/>
    </source>
</evidence>
<dbReference type="InterPro" id="IPR027417">
    <property type="entry name" value="P-loop_NTPase"/>
</dbReference>
<keyword evidence="3 12" id="KW-0812">Transmembrane</keyword>
<dbReference type="SUPFAM" id="SSF90123">
    <property type="entry name" value="ABC transporter transmembrane region"/>
    <property type="match status" value="1"/>
</dbReference>
<dbReference type="SMART" id="SM00382">
    <property type="entry name" value="AAA"/>
    <property type="match status" value="1"/>
</dbReference>
<dbReference type="EMBL" id="FNAB01000001">
    <property type="protein sequence ID" value="SDC58066.1"/>
    <property type="molecule type" value="Genomic_DNA"/>
</dbReference>
<evidence type="ECO:0000259" key="14">
    <source>
        <dbReference type="PROSITE" id="PS50929"/>
    </source>
</evidence>
<reference evidence="15 16" key="1">
    <citation type="submission" date="2016-10" db="EMBL/GenBank/DDBJ databases">
        <authorList>
            <person name="de Groot N.N."/>
        </authorList>
    </citation>
    <scope>NUCLEOTIDE SEQUENCE [LARGE SCALE GENOMIC DNA]</scope>
    <source>
        <strain evidence="15 16">JCM 11308</strain>
    </source>
</reference>
<evidence type="ECO:0000256" key="3">
    <source>
        <dbReference type="ARBA" id="ARBA00022692"/>
    </source>
</evidence>
<dbReference type="InterPro" id="IPR036640">
    <property type="entry name" value="ABC1_TM_sf"/>
</dbReference>
<keyword evidence="16" id="KW-1185">Reference proteome</keyword>
<dbReference type="PROSITE" id="PS50893">
    <property type="entry name" value="ABC_TRANSPORTER_2"/>
    <property type="match status" value="1"/>
</dbReference>
<protein>
    <recommendedName>
        <fullName evidence="10">Fatty acid ABC transporter ATP-binding/permease protein</fullName>
    </recommendedName>
</protein>
<dbReference type="PANTHER" id="PTHR43394">
    <property type="entry name" value="ATP-DEPENDENT PERMEASE MDL1, MITOCHONDRIAL"/>
    <property type="match status" value="1"/>
</dbReference>
<evidence type="ECO:0000313" key="16">
    <source>
        <dbReference type="Proteomes" id="UP000199417"/>
    </source>
</evidence>
<name>A0A1G6MSW1_9NOCA</name>
<dbReference type="CDD" id="cd03254">
    <property type="entry name" value="ABCC_Glucan_exporter_like"/>
    <property type="match status" value="1"/>
</dbReference>
<accession>A0A1G6MSW1</accession>
<dbReference type="PROSITE" id="PS50929">
    <property type="entry name" value="ABC_TM1F"/>
    <property type="match status" value="1"/>
</dbReference>
<evidence type="ECO:0000313" key="15">
    <source>
        <dbReference type="EMBL" id="SDC58066.1"/>
    </source>
</evidence>
<keyword evidence="5 15" id="KW-0067">ATP-binding</keyword>
<feature type="transmembrane region" description="Helical" evidence="12">
    <location>
        <begin position="323"/>
        <end position="346"/>
    </location>
</feature>
<comment type="similarity">
    <text evidence="9">Belongs to the ABC transporter superfamily. Lipid exporter (TC 3.A.1.106) family.</text>
</comment>
<dbReference type="CDD" id="cd18547">
    <property type="entry name" value="ABC_6TM_Tm288_like"/>
    <property type="match status" value="1"/>
</dbReference>
<feature type="compositionally biased region" description="Pro residues" evidence="11">
    <location>
        <begin position="55"/>
        <end position="81"/>
    </location>
</feature>
<dbReference type="SUPFAM" id="SSF52540">
    <property type="entry name" value="P-loop containing nucleoside triphosphate hydrolases"/>
    <property type="match status" value="1"/>
</dbReference>
<dbReference type="Proteomes" id="UP000199417">
    <property type="component" value="Unassembled WGS sequence"/>
</dbReference>
<evidence type="ECO:0000256" key="1">
    <source>
        <dbReference type="ARBA" id="ARBA00004651"/>
    </source>
</evidence>
<dbReference type="Gene3D" id="1.20.1560.10">
    <property type="entry name" value="ABC transporter type 1, transmembrane domain"/>
    <property type="match status" value="1"/>
</dbReference>
<evidence type="ECO:0000256" key="11">
    <source>
        <dbReference type="SAM" id="MobiDB-lite"/>
    </source>
</evidence>
<evidence type="ECO:0000256" key="6">
    <source>
        <dbReference type="ARBA" id="ARBA00022989"/>
    </source>
</evidence>
<evidence type="ECO:0000256" key="5">
    <source>
        <dbReference type="ARBA" id="ARBA00022840"/>
    </source>
</evidence>
<feature type="domain" description="ABC transmembrane type-1" evidence="14">
    <location>
        <begin position="160"/>
        <end position="483"/>
    </location>
</feature>
<evidence type="ECO:0000256" key="2">
    <source>
        <dbReference type="ARBA" id="ARBA00022448"/>
    </source>
</evidence>
<dbReference type="GO" id="GO:0005524">
    <property type="term" value="F:ATP binding"/>
    <property type="evidence" value="ECO:0007669"/>
    <property type="project" value="UniProtKB-KW"/>
</dbReference>
<dbReference type="PROSITE" id="PS00211">
    <property type="entry name" value="ABC_TRANSPORTER_1"/>
    <property type="match status" value="1"/>
</dbReference>
<dbReference type="InterPro" id="IPR017871">
    <property type="entry name" value="ABC_transporter-like_CS"/>
</dbReference>
<gene>
    <name evidence="15" type="ORF">SAMN05444580_101280</name>
</gene>
<keyword evidence="6 12" id="KW-1133">Transmembrane helix</keyword>
<evidence type="ECO:0000256" key="8">
    <source>
        <dbReference type="ARBA" id="ARBA00055053"/>
    </source>
</evidence>
<dbReference type="AlphaFoldDB" id="A0A1G6MSW1"/>